<dbReference type="RefSeq" id="WP_106146422.1">
    <property type="nucleotide sequence ID" value="NZ_PVYX01000002.1"/>
</dbReference>
<sequence length="382" mass="43688">MDNSEIDILISKFLDNEATEEEESFLLQWIQVPENRLYLEEYVRTEIWIKYSLNASQVEKQLSTLSIYPERNRRRRFNPLALAALFVLFLGLGSFIYWSLRPTSIQTWDTNTLTLEINDNGISKFYSLESDLNLPTTGGLMTIEKDSLLRYYFSDAPFNESANTVYHTVHVPYGKTFKVQLEDGSLVHLNAGSKLTYPHSFNGFHLREVSLIGEAYFNITSDSIPFQVFTDGISTKVLGTSFNVSAYKDEVLREVVLVEGKVEVSANQNRAPSKVSKTIIPNQRATFLNEDKDLSVSNVDPTDYIAWTEGELVFSNEGIDQIIKKLERKFNVDIDNNYEKLSTQRFNGKFRDENVTAILETIRAHTNFSYSLNGNTLVIKEP</sequence>
<feature type="domain" description="Protein FecR C-terminal" evidence="3">
    <location>
        <begin position="311"/>
        <end position="379"/>
    </location>
</feature>
<dbReference type="OrthoDB" id="704021at2"/>
<accession>A0A2T0MBQ9</accession>
<dbReference type="Gene3D" id="3.55.50.30">
    <property type="match status" value="1"/>
</dbReference>
<dbReference type="PIRSF" id="PIRSF018266">
    <property type="entry name" value="FecR"/>
    <property type="match status" value="1"/>
</dbReference>
<reference evidence="4 5" key="1">
    <citation type="submission" date="2018-03" db="EMBL/GenBank/DDBJ databases">
        <title>Genomic Encyclopedia of Archaeal and Bacterial Type Strains, Phase II (KMG-II): from individual species to whole genera.</title>
        <authorList>
            <person name="Goeker M."/>
        </authorList>
    </citation>
    <scope>NUCLEOTIDE SEQUENCE [LARGE SCALE GENOMIC DNA]</scope>
    <source>
        <strain evidence="4 5">DSM 25027</strain>
    </source>
</reference>
<dbReference type="InterPro" id="IPR006860">
    <property type="entry name" value="FecR"/>
</dbReference>
<evidence type="ECO:0000259" key="2">
    <source>
        <dbReference type="Pfam" id="PF04773"/>
    </source>
</evidence>
<dbReference type="Pfam" id="PF16344">
    <property type="entry name" value="FecR_C"/>
    <property type="match status" value="1"/>
</dbReference>
<dbReference type="AlphaFoldDB" id="A0A2T0MBQ9"/>
<evidence type="ECO:0000256" key="1">
    <source>
        <dbReference type="SAM" id="Phobius"/>
    </source>
</evidence>
<dbReference type="InterPro" id="IPR032508">
    <property type="entry name" value="FecR_C"/>
</dbReference>
<proteinExistence type="predicted"/>
<feature type="transmembrane region" description="Helical" evidence="1">
    <location>
        <begin position="80"/>
        <end position="100"/>
    </location>
</feature>
<dbReference type="InterPro" id="IPR012373">
    <property type="entry name" value="Ferrdict_sens_TM"/>
</dbReference>
<keyword evidence="1" id="KW-0812">Transmembrane</keyword>
<organism evidence="4 5">
    <name type="scientific">Flagellimonas meridianipacifica</name>
    <dbReference type="NCBI Taxonomy" id="1080225"/>
    <lineage>
        <taxon>Bacteria</taxon>
        <taxon>Pseudomonadati</taxon>
        <taxon>Bacteroidota</taxon>
        <taxon>Flavobacteriia</taxon>
        <taxon>Flavobacteriales</taxon>
        <taxon>Flavobacteriaceae</taxon>
        <taxon>Flagellimonas</taxon>
    </lineage>
</organism>
<keyword evidence="5" id="KW-1185">Reference proteome</keyword>
<dbReference type="Proteomes" id="UP000237640">
    <property type="component" value="Unassembled WGS sequence"/>
</dbReference>
<dbReference type="PANTHER" id="PTHR30273:SF2">
    <property type="entry name" value="PROTEIN FECR"/>
    <property type="match status" value="1"/>
</dbReference>
<name>A0A2T0MBQ9_9FLAO</name>
<keyword evidence="1" id="KW-0472">Membrane</keyword>
<evidence type="ECO:0000313" key="5">
    <source>
        <dbReference type="Proteomes" id="UP000237640"/>
    </source>
</evidence>
<dbReference type="Pfam" id="PF04773">
    <property type="entry name" value="FecR"/>
    <property type="match status" value="1"/>
</dbReference>
<dbReference type="Gene3D" id="2.60.120.1440">
    <property type="match status" value="1"/>
</dbReference>
<dbReference type="PANTHER" id="PTHR30273">
    <property type="entry name" value="PERIPLASMIC SIGNAL SENSOR AND SIGMA FACTOR ACTIVATOR FECR-RELATED"/>
    <property type="match status" value="1"/>
</dbReference>
<evidence type="ECO:0000313" key="4">
    <source>
        <dbReference type="EMBL" id="PRX54930.1"/>
    </source>
</evidence>
<keyword evidence="1" id="KW-1133">Transmembrane helix</keyword>
<feature type="domain" description="FecR protein" evidence="2">
    <location>
        <begin position="170"/>
        <end position="263"/>
    </location>
</feature>
<gene>
    <name evidence="4" type="ORF">CLV81_3335</name>
</gene>
<protein>
    <submittedName>
        <fullName evidence="4">FecR protein</fullName>
    </submittedName>
</protein>
<dbReference type="EMBL" id="PVYX01000002">
    <property type="protein sequence ID" value="PRX54930.1"/>
    <property type="molecule type" value="Genomic_DNA"/>
</dbReference>
<dbReference type="GO" id="GO:0016989">
    <property type="term" value="F:sigma factor antagonist activity"/>
    <property type="evidence" value="ECO:0007669"/>
    <property type="project" value="TreeGrafter"/>
</dbReference>
<evidence type="ECO:0000259" key="3">
    <source>
        <dbReference type="Pfam" id="PF16344"/>
    </source>
</evidence>
<comment type="caution">
    <text evidence="4">The sequence shown here is derived from an EMBL/GenBank/DDBJ whole genome shotgun (WGS) entry which is preliminary data.</text>
</comment>